<comment type="caution">
    <text evidence="1">The sequence shown here is derived from an EMBL/GenBank/DDBJ whole genome shotgun (WGS) entry which is preliminary data.</text>
</comment>
<evidence type="ECO:0000313" key="2">
    <source>
        <dbReference type="Proteomes" id="UP001144110"/>
    </source>
</evidence>
<proteinExistence type="predicted"/>
<organism evidence="1 2">
    <name type="scientific">Candidatus Thermodesulfobacterium syntrophicum</name>
    <dbReference type="NCBI Taxonomy" id="3060442"/>
    <lineage>
        <taxon>Bacteria</taxon>
        <taxon>Pseudomonadati</taxon>
        <taxon>Thermodesulfobacteriota</taxon>
        <taxon>Thermodesulfobacteria</taxon>
        <taxon>Thermodesulfobacteriales</taxon>
        <taxon>Thermodesulfobacteriaceae</taxon>
        <taxon>Thermodesulfobacterium</taxon>
    </lineage>
</organism>
<reference evidence="1" key="1">
    <citation type="submission" date="2022-11" db="EMBL/GenBank/DDBJ databases">
        <title>Candidatus Alkanophaga archaea from heated hydrothermal vent sediment oxidize petroleum alkanes.</title>
        <authorList>
            <person name="Zehnle H."/>
            <person name="Laso-Perez R."/>
            <person name="Lipp J."/>
            <person name="Teske A."/>
            <person name="Wegener G."/>
        </authorList>
    </citation>
    <scope>NUCLEOTIDE SEQUENCE</scope>
    <source>
        <strain evidence="1">MCA70</strain>
    </source>
</reference>
<dbReference type="GO" id="GO:0003677">
    <property type="term" value="F:DNA binding"/>
    <property type="evidence" value="ECO:0007669"/>
    <property type="project" value="InterPro"/>
</dbReference>
<name>A0AAE3TFH6_9BACT</name>
<evidence type="ECO:0000313" key="1">
    <source>
        <dbReference type="EMBL" id="MDF2952934.1"/>
    </source>
</evidence>
<evidence type="ECO:0008006" key="3">
    <source>
        <dbReference type="Google" id="ProtNLM"/>
    </source>
</evidence>
<protein>
    <recommendedName>
        <fullName evidence="3">Tyr recombinase domain-containing protein</fullName>
    </recommendedName>
</protein>
<gene>
    <name evidence="1" type="ORF">OD816_000179</name>
</gene>
<dbReference type="Proteomes" id="UP001144110">
    <property type="component" value="Unassembled WGS sequence"/>
</dbReference>
<accession>A0AAE3TFH6</accession>
<sequence>MAREGKIPSVKIEPGENSRIIIKELLGHKSSKTTKIYTYISTKNLSTIKNPLDTF</sequence>
<dbReference type="InterPro" id="IPR011010">
    <property type="entry name" value="DNA_brk_join_enz"/>
</dbReference>
<dbReference type="SUPFAM" id="SSF56349">
    <property type="entry name" value="DNA breaking-rejoining enzymes"/>
    <property type="match status" value="1"/>
</dbReference>
<dbReference type="AlphaFoldDB" id="A0AAE3TFH6"/>
<dbReference type="EMBL" id="JAPHEG010000001">
    <property type="protein sequence ID" value="MDF2952934.1"/>
    <property type="molecule type" value="Genomic_DNA"/>
</dbReference>